<reference evidence="1 2" key="1">
    <citation type="submission" date="2019-11" db="EMBL/GenBank/DDBJ databases">
        <title>Whole genome sequence of Oryza granulata.</title>
        <authorList>
            <person name="Li W."/>
        </authorList>
    </citation>
    <scope>NUCLEOTIDE SEQUENCE [LARGE SCALE GENOMIC DNA]</scope>
    <source>
        <strain evidence="2">cv. Menghai</strain>
        <tissue evidence="1">Leaf</tissue>
    </source>
</reference>
<dbReference type="PANTHER" id="PTHR35546">
    <property type="entry name" value="F-BOX PROTEIN INTERACTION DOMAIN PROTEIN-RELATED"/>
    <property type="match status" value="1"/>
</dbReference>
<accession>A0A6G1EMR5</accession>
<proteinExistence type="predicted"/>
<evidence type="ECO:0008006" key="3">
    <source>
        <dbReference type="Google" id="ProtNLM"/>
    </source>
</evidence>
<organism evidence="1 2">
    <name type="scientific">Oryza meyeriana var. granulata</name>
    <dbReference type="NCBI Taxonomy" id="110450"/>
    <lineage>
        <taxon>Eukaryota</taxon>
        <taxon>Viridiplantae</taxon>
        <taxon>Streptophyta</taxon>
        <taxon>Embryophyta</taxon>
        <taxon>Tracheophyta</taxon>
        <taxon>Spermatophyta</taxon>
        <taxon>Magnoliopsida</taxon>
        <taxon>Liliopsida</taxon>
        <taxon>Poales</taxon>
        <taxon>Poaceae</taxon>
        <taxon>BOP clade</taxon>
        <taxon>Oryzoideae</taxon>
        <taxon>Oryzeae</taxon>
        <taxon>Oryzinae</taxon>
        <taxon>Oryza</taxon>
        <taxon>Oryza meyeriana</taxon>
    </lineage>
</organism>
<gene>
    <name evidence="1" type="ORF">E2562_018717</name>
</gene>
<evidence type="ECO:0000313" key="1">
    <source>
        <dbReference type="EMBL" id="KAF0925914.1"/>
    </source>
</evidence>
<keyword evidence="2" id="KW-1185">Reference proteome</keyword>
<protein>
    <recommendedName>
        <fullName evidence="3">F-box associated domain-containing protein</fullName>
    </recommendedName>
</protein>
<name>A0A6G1EMR5_9ORYZ</name>
<evidence type="ECO:0000313" key="2">
    <source>
        <dbReference type="Proteomes" id="UP000479710"/>
    </source>
</evidence>
<dbReference type="InterPro" id="IPR055290">
    <property type="entry name" value="At3g26010-like"/>
</dbReference>
<comment type="caution">
    <text evidence="1">The sequence shown here is derived from an EMBL/GenBank/DDBJ whole genome shotgun (WGS) entry which is preliminary data.</text>
</comment>
<dbReference type="AlphaFoldDB" id="A0A6G1EMR5"/>
<sequence>MELDVWATLICQEKSGWAFGPRVRVLKPPPTGPPHGVVNSFSGLLLCRCFESLDSFRYVVCNPAMEEWVALPESGYDMEDEEELCTRLGFDPAVCSHFRVFEFVMIRMFDACQNHENIWGKCMSFLIKEFRGSSNVLMLHLSLKQSNGNFVHSEGTEENLAAVMHLLRKRRLNILLQQLQLANGYGSPSSR</sequence>
<dbReference type="PANTHER" id="PTHR35546:SF105">
    <property type="entry name" value="OS05G0139200 PROTEIN"/>
    <property type="match status" value="1"/>
</dbReference>
<dbReference type="OrthoDB" id="581708at2759"/>
<dbReference type="Proteomes" id="UP000479710">
    <property type="component" value="Unassembled WGS sequence"/>
</dbReference>
<dbReference type="EMBL" id="SPHZ02000003">
    <property type="protein sequence ID" value="KAF0925914.1"/>
    <property type="molecule type" value="Genomic_DNA"/>
</dbReference>